<dbReference type="Proteomes" id="UP001440612">
    <property type="component" value="Chromosome"/>
</dbReference>
<feature type="coiled-coil region" evidence="1">
    <location>
        <begin position="171"/>
        <end position="198"/>
    </location>
</feature>
<dbReference type="PROSITE" id="PS51257">
    <property type="entry name" value="PROKAR_LIPOPROTEIN"/>
    <property type="match status" value="1"/>
</dbReference>
<organism evidence="3 4">
    <name type="scientific">Yoonia phaeophyticola</name>
    <dbReference type="NCBI Taxonomy" id="3137369"/>
    <lineage>
        <taxon>Bacteria</taxon>
        <taxon>Pseudomonadati</taxon>
        <taxon>Pseudomonadota</taxon>
        <taxon>Alphaproteobacteria</taxon>
        <taxon>Rhodobacterales</taxon>
        <taxon>Paracoccaceae</taxon>
        <taxon>Yoonia</taxon>
    </lineage>
</organism>
<feature type="transmembrane region" description="Helical" evidence="2">
    <location>
        <begin position="60"/>
        <end position="80"/>
    </location>
</feature>
<gene>
    <name evidence="3" type="ORF">AABB29_02930</name>
</gene>
<protein>
    <submittedName>
        <fullName evidence="3">DNA repair protein</fullName>
    </submittedName>
</protein>
<dbReference type="EMBL" id="CP150951">
    <property type="protein sequence ID" value="WZC49622.1"/>
    <property type="molecule type" value="Genomic_DNA"/>
</dbReference>
<dbReference type="RefSeq" id="WP_341367732.1">
    <property type="nucleotide sequence ID" value="NZ_CP150951.2"/>
</dbReference>
<feature type="transmembrane region" description="Helical" evidence="2">
    <location>
        <begin position="12"/>
        <end position="40"/>
    </location>
</feature>
<reference evidence="4" key="1">
    <citation type="submission" date="2024-04" db="EMBL/GenBank/DDBJ databases">
        <title>Phylogenomic analyses of a clade within the roseobacter group suggest taxonomic reassignments of species of the genera Aestuariivita, Citreicella, Loktanella, Nautella, Pelagibaca, Ruegeria, Thalassobius, Thiobacimonas and Tropicibacter, and the proposal o.</title>
        <authorList>
            <person name="Jeon C.O."/>
        </authorList>
    </citation>
    <scope>NUCLEOTIDE SEQUENCE [LARGE SCALE GENOMIC DNA]</scope>
    <source>
        <strain evidence="4">BS5-3</strain>
    </source>
</reference>
<keyword evidence="4" id="KW-1185">Reference proteome</keyword>
<evidence type="ECO:0000313" key="4">
    <source>
        <dbReference type="Proteomes" id="UP001440612"/>
    </source>
</evidence>
<evidence type="ECO:0000256" key="1">
    <source>
        <dbReference type="SAM" id="Coils"/>
    </source>
</evidence>
<keyword evidence="1" id="KW-0175">Coiled coil</keyword>
<proteinExistence type="predicted"/>
<accession>A0ABZ2VAE5</accession>
<sequence length="249" mass="27699">MLAARLRSVSSVVNMALLILVGCMAAAAVIYTVICLLGLAPWLEFTAVFGDTVLPQAGQFLQIVGTLILILFASFLPSSAKINQLQNSHRAFHLKMDDVTRAYHAAHAADRSGMFTLKSEFDAVRERLAFLRDHPELGNLETDIMEIAAQMSQQSRDLAQIYSDEKVDRARMFLRQRQQEAEQQKARIEQALQDCREIEKWAAEVDMEESIVASRLSQLEARVAEVMPTPNAPFGGANVYPMPHGIPAE</sequence>
<evidence type="ECO:0000256" key="2">
    <source>
        <dbReference type="SAM" id="Phobius"/>
    </source>
</evidence>
<keyword evidence="2" id="KW-0812">Transmembrane</keyword>
<evidence type="ECO:0000313" key="3">
    <source>
        <dbReference type="EMBL" id="WZC49622.1"/>
    </source>
</evidence>
<keyword evidence="2" id="KW-1133">Transmembrane helix</keyword>
<keyword evidence="2" id="KW-0472">Membrane</keyword>
<name>A0ABZ2VAE5_9RHOB</name>